<sequence length="249" mass="26196">MSLLTVERIKLFSTRSPYWCLAAVLAASLLFALLFGLVEAGRNAEPRLVLSGVGLGQDIFMVMAALAVTTEYRFGTLKTTFLAAPRRTSVLTAKTVLLAVIGAVVGVICPFAAFFFSKALASDPPSSLVLQGEVWREVTGFAALFAVSAVIAVAVGTLLRQSAGAVSILLIWPLLIEQLIGIIPTVGPKIQPWLPFQAGAAFVSPTRASSIGDVLSSNGPTPVQGLLAFIGYAVVLWAVAAVVLRRRDA</sequence>
<evidence type="ECO:0000313" key="3">
    <source>
        <dbReference type="Proteomes" id="UP000655208"/>
    </source>
</evidence>
<keyword evidence="1" id="KW-0812">Transmembrane</keyword>
<keyword evidence="1" id="KW-1133">Transmembrane helix</keyword>
<keyword evidence="3" id="KW-1185">Reference proteome</keyword>
<protein>
    <submittedName>
        <fullName evidence="2">ABC transporter permease</fullName>
    </submittedName>
</protein>
<reference evidence="2" key="2">
    <citation type="submission" date="2020-09" db="EMBL/GenBank/DDBJ databases">
        <authorList>
            <person name="Sun Q."/>
            <person name="Zhou Y."/>
        </authorList>
    </citation>
    <scope>NUCLEOTIDE SEQUENCE</scope>
    <source>
        <strain evidence="2">CGMCC 4.7308</strain>
    </source>
</reference>
<dbReference type="RefSeq" id="WP_188940939.1">
    <property type="nucleotide sequence ID" value="NZ_BMNA01000003.1"/>
</dbReference>
<evidence type="ECO:0000313" key="2">
    <source>
        <dbReference type="EMBL" id="GGL96326.1"/>
    </source>
</evidence>
<gene>
    <name evidence="2" type="ORF">GCM10011594_15060</name>
</gene>
<feature type="transmembrane region" description="Helical" evidence="1">
    <location>
        <begin position="50"/>
        <end position="68"/>
    </location>
</feature>
<dbReference type="AlphaFoldDB" id="A0A917ST34"/>
<dbReference type="EMBL" id="BMNA01000003">
    <property type="protein sequence ID" value="GGL96326.1"/>
    <property type="molecule type" value="Genomic_DNA"/>
</dbReference>
<dbReference type="Proteomes" id="UP000655208">
    <property type="component" value="Unassembled WGS sequence"/>
</dbReference>
<feature type="transmembrane region" description="Helical" evidence="1">
    <location>
        <begin position="225"/>
        <end position="244"/>
    </location>
</feature>
<keyword evidence="1" id="KW-0472">Membrane</keyword>
<feature type="transmembrane region" description="Helical" evidence="1">
    <location>
        <begin position="96"/>
        <end position="121"/>
    </location>
</feature>
<accession>A0A917ST34</accession>
<reference evidence="2" key="1">
    <citation type="journal article" date="2014" name="Int. J. Syst. Evol. Microbiol.">
        <title>Complete genome sequence of Corynebacterium casei LMG S-19264T (=DSM 44701T), isolated from a smear-ripened cheese.</title>
        <authorList>
            <consortium name="US DOE Joint Genome Institute (JGI-PGF)"/>
            <person name="Walter F."/>
            <person name="Albersmeier A."/>
            <person name="Kalinowski J."/>
            <person name="Ruckert C."/>
        </authorList>
    </citation>
    <scope>NUCLEOTIDE SEQUENCE</scope>
    <source>
        <strain evidence="2">CGMCC 4.7308</strain>
    </source>
</reference>
<feature type="transmembrane region" description="Helical" evidence="1">
    <location>
        <begin position="141"/>
        <end position="159"/>
    </location>
</feature>
<organism evidence="2 3">
    <name type="scientific">Nakamurella endophytica</name>
    <dbReference type="NCBI Taxonomy" id="1748367"/>
    <lineage>
        <taxon>Bacteria</taxon>
        <taxon>Bacillati</taxon>
        <taxon>Actinomycetota</taxon>
        <taxon>Actinomycetes</taxon>
        <taxon>Nakamurellales</taxon>
        <taxon>Nakamurellaceae</taxon>
        <taxon>Nakamurella</taxon>
    </lineage>
</organism>
<proteinExistence type="predicted"/>
<comment type="caution">
    <text evidence="2">The sequence shown here is derived from an EMBL/GenBank/DDBJ whole genome shotgun (WGS) entry which is preliminary data.</text>
</comment>
<feature type="transmembrane region" description="Helical" evidence="1">
    <location>
        <begin position="166"/>
        <end position="186"/>
    </location>
</feature>
<evidence type="ECO:0000256" key="1">
    <source>
        <dbReference type="SAM" id="Phobius"/>
    </source>
</evidence>
<name>A0A917ST34_9ACTN</name>